<evidence type="ECO:0000256" key="1">
    <source>
        <dbReference type="ARBA" id="ARBA00007705"/>
    </source>
</evidence>
<dbReference type="CDD" id="cd09859">
    <property type="entry name" value="PIN_53EXO"/>
    <property type="match status" value="1"/>
</dbReference>
<evidence type="ECO:0000256" key="7">
    <source>
        <dbReference type="ARBA" id="ARBA00022722"/>
    </source>
</evidence>
<evidence type="ECO:0000256" key="2">
    <source>
        <dbReference type="ARBA" id="ARBA00012417"/>
    </source>
</evidence>
<dbReference type="NCBIfam" id="NF004397">
    <property type="entry name" value="PRK05755.1"/>
    <property type="match status" value="1"/>
</dbReference>
<keyword evidence="5 16" id="KW-0548">Nucleotidyltransferase</keyword>
<evidence type="ECO:0000256" key="11">
    <source>
        <dbReference type="ARBA" id="ARBA00022932"/>
    </source>
</evidence>
<evidence type="ECO:0000256" key="13">
    <source>
        <dbReference type="ARBA" id="ARBA00023204"/>
    </source>
</evidence>
<evidence type="ECO:0000256" key="3">
    <source>
        <dbReference type="ARBA" id="ARBA00020311"/>
    </source>
</evidence>
<evidence type="ECO:0000256" key="8">
    <source>
        <dbReference type="ARBA" id="ARBA00022763"/>
    </source>
</evidence>
<dbReference type="CDD" id="cd06140">
    <property type="entry name" value="DNA_polA_I_Bacillus_like_exo"/>
    <property type="match status" value="1"/>
</dbReference>
<dbReference type="InterPro" id="IPR008918">
    <property type="entry name" value="HhH2"/>
</dbReference>
<dbReference type="InterPro" id="IPR018320">
    <property type="entry name" value="DNA_polymerase_1"/>
</dbReference>
<dbReference type="Pfam" id="PF01367">
    <property type="entry name" value="5_3_exonuc"/>
    <property type="match status" value="1"/>
</dbReference>
<dbReference type="Proteomes" id="UP000033428">
    <property type="component" value="Unassembled WGS sequence"/>
</dbReference>
<proteinExistence type="inferred from homology"/>
<dbReference type="Gene3D" id="3.30.420.10">
    <property type="entry name" value="Ribonuclease H-like superfamily/Ribonuclease H"/>
    <property type="match status" value="1"/>
</dbReference>
<dbReference type="GO" id="GO:0003677">
    <property type="term" value="F:DNA binding"/>
    <property type="evidence" value="ECO:0007669"/>
    <property type="project" value="UniProtKB-UniRule"/>
</dbReference>
<dbReference type="SUPFAM" id="SSF88723">
    <property type="entry name" value="PIN domain-like"/>
    <property type="match status" value="1"/>
</dbReference>
<dbReference type="InterPro" id="IPR029060">
    <property type="entry name" value="PIN-like_dom_sf"/>
</dbReference>
<evidence type="ECO:0000313" key="19">
    <source>
        <dbReference type="EMBL" id="KJJ83891.1"/>
    </source>
</evidence>
<dbReference type="CDD" id="cd08637">
    <property type="entry name" value="DNA_pol_A_pol_I_C"/>
    <property type="match status" value="1"/>
</dbReference>
<evidence type="ECO:0000313" key="20">
    <source>
        <dbReference type="Proteomes" id="UP000033428"/>
    </source>
</evidence>
<dbReference type="SUPFAM" id="SSF56672">
    <property type="entry name" value="DNA/RNA polymerases"/>
    <property type="match status" value="1"/>
</dbReference>
<comment type="catalytic activity">
    <reaction evidence="14 16">
        <text>DNA(n) + a 2'-deoxyribonucleoside 5'-triphosphate = DNA(n+1) + diphosphate</text>
        <dbReference type="Rhea" id="RHEA:22508"/>
        <dbReference type="Rhea" id="RHEA-COMP:17339"/>
        <dbReference type="Rhea" id="RHEA-COMP:17340"/>
        <dbReference type="ChEBI" id="CHEBI:33019"/>
        <dbReference type="ChEBI" id="CHEBI:61560"/>
        <dbReference type="ChEBI" id="CHEBI:173112"/>
        <dbReference type="EC" id="2.7.7.7"/>
    </reaction>
</comment>
<dbReference type="GO" id="GO:0003887">
    <property type="term" value="F:DNA-directed DNA polymerase activity"/>
    <property type="evidence" value="ECO:0007669"/>
    <property type="project" value="UniProtKB-UniRule"/>
</dbReference>
<evidence type="ECO:0000256" key="16">
    <source>
        <dbReference type="RuleBase" id="RU004460"/>
    </source>
</evidence>
<protein>
    <recommendedName>
        <fullName evidence="3 15">DNA polymerase I</fullName>
        <ecNumber evidence="2 15">2.7.7.7</ecNumber>
    </recommendedName>
</protein>
<dbReference type="Pfam" id="PF02739">
    <property type="entry name" value="5_3_exonuc_N"/>
    <property type="match status" value="1"/>
</dbReference>
<dbReference type="PATRIC" id="fig|1609969.3.peg.2402"/>
<dbReference type="Gene3D" id="3.40.50.1010">
    <property type="entry name" value="5'-nuclease"/>
    <property type="match status" value="1"/>
</dbReference>
<keyword evidence="8 16" id="KW-0227">DNA damage</keyword>
<dbReference type="SUPFAM" id="SSF47807">
    <property type="entry name" value="5' to 3' exonuclease, C-terminal subdomain"/>
    <property type="match status" value="1"/>
</dbReference>
<dbReference type="GO" id="GO:0008408">
    <property type="term" value="F:3'-5' exonuclease activity"/>
    <property type="evidence" value="ECO:0007669"/>
    <property type="project" value="InterPro"/>
</dbReference>
<keyword evidence="7" id="KW-0540">Nuclease</keyword>
<dbReference type="GO" id="GO:0006302">
    <property type="term" value="P:double-strand break repair"/>
    <property type="evidence" value="ECO:0007669"/>
    <property type="project" value="TreeGrafter"/>
</dbReference>
<dbReference type="AlphaFoldDB" id="A0A0F0CQU6"/>
<keyword evidence="4 16" id="KW-0808">Transferase</keyword>
<dbReference type="Pfam" id="PF00476">
    <property type="entry name" value="DNA_pol_A"/>
    <property type="match status" value="1"/>
</dbReference>
<organism evidence="19 20">
    <name type="scientific">Candidatus Omnitrophus magneticus</name>
    <dbReference type="NCBI Taxonomy" id="1609969"/>
    <lineage>
        <taxon>Bacteria</taxon>
        <taxon>Pseudomonadati</taxon>
        <taxon>Candidatus Omnitrophota</taxon>
        <taxon>Candidatus Omnitrophus</taxon>
    </lineage>
</organism>
<dbReference type="EMBL" id="JYNY01000456">
    <property type="protein sequence ID" value="KJJ83891.1"/>
    <property type="molecule type" value="Genomic_DNA"/>
</dbReference>
<dbReference type="GO" id="GO:0008409">
    <property type="term" value="F:5'-3' exonuclease activity"/>
    <property type="evidence" value="ECO:0007669"/>
    <property type="project" value="InterPro"/>
</dbReference>
<dbReference type="FunFam" id="1.20.1060.10:FF:000001">
    <property type="entry name" value="DNA polymerase I"/>
    <property type="match status" value="1"/>
</dbReference>
<evidence type="ECO:0000256" key="10">
    <source>
        <dbReference type="ARBA" id="ARBA00022839"/>
    </source>
</evidence>
<comment type="caution">
    <text evidence="19">The sequence shown here is derived from an EMBL/GenBank/DDBJ whole genome shotgun (WGS) entry which is preliminary data.</text>
</comment>
<keyword evidence="12 16" id="KW-0238">DNA-binding</keyword>
<evidence type="ECO:0000256" key="12">
    <source>
        <dbReference type="ARBA" id="ARBA00023125"/>
    </source>
</evidence>
<dbReference type="PANTHER" id="PTHR10133:SF27">
    <property type="entry name" value="DNA POLYMERASE NU"/>
    <property type="match status" value="1"/>
</dbReference>
<evidence type="ECO:0000256" key="5">
    <source>
        <dbReference type="ARBA" id="ARBA00022695"/>
    </source>
</evidence>
<keyword evidence="10" id="KW-0269">Exonuclease</keyword>
<accession>A0A0F0CQU6</accession>
<dbReference type="InterPro" id="IPR020045">
    <property type="entry name" value="DNA_polI_H3TH"/>
</dbReference>
<evidence type="ECO:0000256" key="4">
    <source>
        <dbReference type="ARBA" id="ARBA00022679"/>
    </source>
</evidence>
<evidence type="ECO:0000256" key="14">
    <source>
        <dbReference type="ARBA" id="ARBA00049244"/>
    </source>
</evidence>
<dbReference type="PROSITE" id="PS00447">
    <property type="entry name" value="DNA_POLYMERASE_A"/>
    <property type="match status" value="1"/>
</dbReference>
<keyword evidence="6 16" id="KW-0235">DNA replication</keyword>
<dbReference type="InterPro" id="IPR002421">
    <property type="entry name" value="5-3_exonuclease"/>
</dbReference>
<dbReference type="FunFam" id="1.10.150.20:FF:000002">
    <property type="entry name" value="DNA polymerase I"/>
    <property type="match status" value="1"/>
</dbReference>
<dbReference type="InterPro" id="IPR036397">
    <property type="entry name" value="RNaseH_sf"/>
</dbReference>
<feature type="domain" description="DNA-directed DNA polymerase family A palm" evidence="18">
    <location>
        <begin position="643"/>
        <end position="848"/>
    </location>
</feature>
<keyword evidence="13 16" id="KW-0234">DNA repair</keyword>
<dbReference type="InterPro" id="IPR020046">
    <property type="entry name" value="5-3_exonucl_a-hlix_arch_N"/>
</dbReference>
<dbReference type="InterPro" id="IPR002298">
    <property type="entry name" value="DNA_polymerase_A"/>
</dbReference>
<dbReference type="InterPro" id="IPR043502">
    <property type="entry name" value="DNA/RNA_pol_sf"/>
</dbReference>
<dbReference type="FunFam" id="3.40.50.1010:FF:000001">
    <property type="entry name" value="DNA polymerase I"/>
    <property type="match status" value="1"/>
</dbReference>
<dbReference type="EC" id="2.7.7.7" evidence="2 15"/>
<dbReference type="InterPro" id="IPR036279">
    <property type="entry name" value="5-3_exonuclease_C_sf"/>
</dbReference>
<dbReference type="PANTHER" id="PTHR10133">
    <property type="entry name" value="DNA POLYMERASE I"/>
    <property type="match status" value="1"/>
</dbReference>
<evidence type="ECO:0000259" key="18">
    <source>
        <dbReference type="SMART" id="SM00482"/>
    </source>
</evidence>
<evidence type="ECO:0000256" key="6">
    <source>
        <dbReference type="ARBA" id="ARBA00022705"/>
    </source>
</evidence>
<dbReference type="InterPro" id="IPR012337">
    <property type="entry name" value="RNaseH-like_sf"/>
</dbReference>
<dbReference type="SMART" id="SM00279">
    <property type="entry name" value="HhH2"/>
    <property type="match status" value="1"/>
</dbReference>
<keyword evidence="9" id="KW-0378">Hydrolase</keyword>
<gene>
    <name evidence="16" type="primary">polA</name>
    <name evidence="19" type="ORF">OMAG_002249</name>
</gene>
<dbReference type="InterPro" id="IPR002562">
    <property type="entry name" value="3'-5'_exonuclease_dom"/>
</dbReference>
<evidence type="ECO:0000256" key="9">
    <source>
        <dbReference type="ARBA" id="ARBA00022801"/>
    </source>
</evidence>
<feature type="domain" description="5'-3' exonuclease" evidence="17">
    <location>
        <begin position="6"/>
        <end position="263"/>
    </location>
</feature>
<dbReference type="Gene3D" id="1.10.150.20">
    <property type="entry name" value="5' to 3' exonuclease, C-terminal subdomain"/>
    <property type="match status" value="2"/>
</dbReference>
<dbReference type="InterPro" id="IPR019760">
    <property type="entry name" value="DNA-dir_DNA_pol_A_CS"/>
</dbReference>
<dbReference type="PRINTS" id="PR00868">
    <property type="entry name" value="DNAPOLI"/>
</dbReference>
<name>A0A0F0CQU6_9BACT</name>
<evidence type="ECO:0000259" key="17">
    <source>
        <dbReference type="SMART" id="SM00475"/>
    </source>
</evidence>
<dbReference type="GO" id="GO:0006261">
    <property type="term" value="P:DNA-templated DNA replication"/>
    <property type="evidence" value="ECO:0007669"/>
    <property type="project" value="UniProtKB-UniRule"/>
</dbReference>
<dbReference type="InterPro" id="IPR001098">
    <property type="entry name" value="DNA-dir_DNA_pol_A_palm_dom"/>
</dbReference>
<keyword evidence="11 16" id="KW-0239">DNA-directed DNA polymerase</keyword>
<dbReference type="Gene3D" id="3.30.70.370">
    <property type="match status" value="1"/>
</dbReference>
<dbReference type="Gene3D" id="1.20.1060.10">
    <property type="entry name" value="Taq DNA Polymerase, Chain T, domain 4"/>
    <property type="match status" value="1"/>
</dbReference>
<comment type="similarity">
    <text evidence="1 16">Belongs to the DNA polymerase type-A family.</text>
</comment>
<dbReference type="CDD" id="cd09898">
    <property type="entry name" value="H3TH_53EXO"/>
    <property type="match status" value="1"/>
</dbReference>
<reference evidence="19 20" key="1">
    <citation type="submission" date="2015-02" db="EMBL/GenBank/DDBJ databases">
        <title>Single-cell genomics of uncultivated deep-branching MTB reveals a conserved set of magnetosome genes.</title>
        <authorList>
            <person name="Kolinko S."/>
            <person name="Richter M."/>
            <person name="Glockner F.O."/>
            <person name="Brachmann A."/>
            <person name="Schuler D."/>
        </authorList>
    </citation>
    <scope>NUCLEOTIDE SEQUENCE [LARGE SCALE GENOMIC DNA]</scope>
    <source>
        <strain evidence="19">SKK-01</strain>
    </source>
</reference>
<dbReference type="SMART" id="SM00482">
    <property type="entry name" value="POLAc"/>
    <property type="match status" value="1"/>
</dbReference>
<dbReference type="FunFam" id="1.10.150.20:FF:000003">
    <property type="entry name" value="DNA polymerase I"/>
    <property type="match status" value="1"/>
</dbReference>
<dbReference type="NCBIfam" id="TIGR00593">
    <property type="entry name" value="pola"/>
    <property type="match status" value="1"/>
</dbReference>
<evidence type="ECO:0000256" key="15">
    <source>
        <dbReference type="NCBIfam" id="TIGR00593"/>
    </source>
</evidence>
<dbReference type="SUPFAM" id="SSF53098">
    <property type="entry name" value="Ribonuclease H-like"/>
    <property type="match status" value="1"/>
</dbReference>
<dbReference type="SMART" id="SM00475">
    <property type="entry name" value="53EXOc"/>
    <property type="match status" value="1"/>
</dbReference>
<dbReference type="Pfam" id="PF01612">
    <property type="entry name" value="DNA_pol_A_exo1"/>
    <property type="match status" value="1"/>
</dbReference>
<keyword evidence="20" id="KW-1185">Reference proteome</keyword>
<sequence>MSKQNNNIFLIDANAFCYRAFYAIKELFNSNGLPTNAVLGFINILRKLRKDYSPSFIGIVFDLKGPTKRHEKYEKYKLHRKPMPDGLIAQIPYIKKIVSAFNIPIYELQGYEADDIIATLARKASLKGYNVTIVTGDKDALQLVDGKIAVLSPDIKESKFYDSEKVREKFGVYPREMPEYMALAGDSSDNVPGVKGVGEETAKKLIAEYGTIENIYNNLEKISSESLREKLSRDREMAFLSRELVVLDTNVPIEYDFELMKIKEPDNNALRVLYKELEFHKLLHEITPLENSKQKFFEYSGLSGLKIIHEKLESSLCVAFRFILEPVYEKLTGIAFSLRDGESYLVKLSNSDLIGPGASKILNEIFNAPNIIKIGYNLKNDLLILDRFGVSIHGNVFDIMIADYLLEPSRANHDFDTISMKWLGCLPSSKSNGKLLCDAKGQALLNFDAPSDISSSFLEESALILKLYYKLCEELEFKKLSELFFDIEMPLVLVLKNMESRGVAIDASFLETLSSDISKKLDVIRDDIYKLAGEVFNINSPKQLQHILFEKLKLPSGKKTKTGISTDESVLLNLSLTHELPQSILNYRALNKIKTTYCDGILELIDKKRGTLHTHFNQTVTATGRLSSSEPNLQNIPIKTDLAREVRRAFIPGGKDKIFISADYSQIELRLLAHLSGDENLISAFRKGEDVHSFTASLIFNVSLDAVTSEMRATAKTVNFGIIYGMSSFGLSKDLGIKRESAESFINAYFDRYPGVKSFIDKTIISAREKGYVTTLFNRRRYMPEILSANEQVKSFAERACVNTPVQGGAADIIKLAMLKCENEFSGTEIEMVLQVHDELIFTSPGKDYIKTAKKIKNIMENIVELKVPLITNLEFGNNWLDMKEIEI</sequence>